<dbReference type="EMBL" id="JANCYW010000017">
    <property type="protein sequence ID" value="KAK4538402.1"/>
    <property type="molecule type" value="Genomic_DNA"/>
</dbReference>
<keyword evidence="5 7" id="KW-1133">Transmembrane helix</keyword>
<feature type="transmembrane region" description="Helical" evidence="7">
    <location>
        <begin position="226"/>
        <end position="247"/>
    </location>
</feature>
<comment type="similarity">
    <text evidence="2 7">Belongs to the Tic20 family.</text>
</comment>
<feature type="transmembrane region" description="Helical" evidence="7">
    <location>
        <begin position="156"/>
        <end position="176"/>
    </location>
</feature>
<evidence type="ECO:0000256" key="5">
    <source>
        <dbReference type="ARBA" id="ARBA00022989"/>
    </source>
</evidence>
<protein>
    <recommendedName>
        <fullName evidence="3 7">Tic20 family protein Ycf60</fullName>
    </recommendedName>
</protein>
<dbReference type="Pfam" id="PF16166">
    <property type="entry name" value="TIC20"/>
    <property type="match status" value="1"/>
</dbReference>
<keyword evidence="6 7" id="KW-0472">Membrane</keyword>
<keyword evidence="7" id="KW-0150">Chloroplast</keyword>
<accession>A0AAV9J1E4</accession>
<keyword evidence="4 7" id="KW-0812">Transmembrane</keyword>
<sequence length="265" mass="28941">MSELKALDAAPMFIPSTGVLGTTRCAQRDRTRRPWCTARARPSGRWPGGCRPLTSSGSVATSIGEGRVHSFCGNEWSLGAGIRRSQRRRSHRTRSSLRMQWNEWNGGSGPSLVERATSCLPYLMPLLDGLAYGRYLFEKFPAISGAVLPPLIPLYAIYRGVPFLPFALFLVLLMTVVRNGRFSRFVRFNTMQALALDIAIILPQLLVNTFQTLSLPLAVVETLSSATFYGVLGCVLYAFASCVRGVLPDGIPIVSDAANSQIGGR</sequence>
<dbReference type="GO" id="GO:0031969">
    <property type="term" value="C:chloroplast membrane"/>
    <property type="evidence" value="ECO:0007669"/>
    <property type="project" value="UniProtKB-SubCell"/>
</dbReference>
<dbReference type="PANTHER" id="PTHR33510">
    <property type="entry name" value="PROTEIN TIC 20-II, CHLOROPLASTIC"/>
    <property type="match status" value="1"/>
</dbReference>
<evidence type="ECO:0000256" key="1">
    <source>
        <dbReference type="ARBA" id="ARBA00004508"/>
    </source>
</evidence>
<evidence type="ECO:0000313" key="8">
    <source>
        <dbReference type="EMBL" id="KAK4538402.1"/>
    </source>
</evidence>
<evidence type="ECO:0000313" key="9">
    <source>
        <dbReference type="Proteomes" id="UP001301350"/>
    </source>
</evidence>
<keyword evidence="7" id="KW-0934">Plastid</keyword>
<evidence type="ECO:0000256" key="6">
    <source>
        <dbReference type="ARBA" id="ARBA00023136"/>
    </source>
</evidence>
<reference evidence="8 9" key="1">
    <citation type="submission" date="2022-07" db="EMBL/GenBank/DDBJ databases">
        <title>Genome-wide signatures of adaptation to extreme environments.</title>
        <authorList>
            <person name="Cho C.H."/>
            <person name="Yoon H.S."/>
        </authorList>
    </citation>
    <scope>NUCLEOTIDE SEQUENCE [LARGE SCALE GENOMIC DNA]</scope>
    <source>
        <strain evidence="8 9">DBV 063 E5</strain>
    </source>
</reference>
<feature type="transmembrane region" description="Helical" evidence="7">
    <location>
        <begin position="188"/>
        <end position="206"/>
    </location>
</feature>
<keyword evidence="9" id="KW-1185">Reference proteome</keyword>
<name>A0AAV9J1E4_CYACA</name>
<dbReference type="PANTHER" id="PTHR33510:SF5">
    <property type="entry name" value="PROTEIN TIC 20-II, CHLOROPLASTIC"/>
    <property type="match status" value="1"/>
</dbReference>
<dbReference type="InterPro" id="IPR005691">
    <property type="entry name" value="Tic20"/>
</dbReference>
<evidence type="ECO:0000256" key="2">
    <source>
        <dbReference type="ARBA" id="ARBA00009596"/>
    </source>
</evidence>
<evidence type="ECO:0000256" key="4">
    <source>
        <dbReference type="ARBA" id="ARBA00022692"/>
    </source>
</evidence>
<dbReference type="AlphaFoldDB" id="A0AAV9J1E4"/>
<evidence type="ECO:0000256" key="7">
    <source>
        <dbReference type="RuleBase" id="RU367003"/>
    </source>
</evidence>
<comment type="subcellular location">
    <subcellularLocation>
        <location evidence="1 7">Plastid</location>
        <location evidence="1 7">Chloroplast membrane</location>
        <topology evidence="1 7">Multi-pass membrane protein</topology>
    </subcellularLocation>
</comment>
<dbReference type="Proteomes" id="UP001301350">
    <property type="component" value="Unassembled WGS sequence"/>
</dbReference>
<comment type="caution">
    <text evidence="8">The sequence shown here is derived from an EMBL/GenBank/DDBJ whole genome shotgun (WGS) entry which is preliminary data.</text>
</comment>
<gene>
    <name evidence="8" type="ORF">CDCA_CDCA17G4427</name>
</gene>
<proteinExistence type="inferred from homology"/>
<evidence type="ECO:0000256" key="3">
    <source>
        <dbReference type="ARBA" id="ARBA00017412"/>
    </source>
</evidence>
<organism evidence="8 9">
    <name type="scientific">Cyanidium caldarium</name>
    <name type="common">Red alga</name>
    <dbReference type="NCBI Taxonomy" id="2771"/>
    <lineage>
        <taxon>Eukaryota</taxon>
        <taxon>Rhodophyta</taxon>
        <taxon>Bangiophyceae</taxon>
        <taxon>Cyanidiales</taxon>
        <taxon>Cyanidiaceae</taxon>
        <taxon>Cyanidium</taxon>
    </lineage>
</organism>
<comment type="caution">
    <text evidence="7">Lacks conserved residue(s) required for the propagation of feature annotation.</text>
</comment>